<reference evidence="2 3" key="1">
    <citation type="submission" date="2024-01" db="EMBL/GenBank/DDBJ databases">
        <title>The genomes of 5 underutilized Papilionoideae crops provide insights into root nodulation and disease resistanc.</title>
        <authorList>
            <person name="Yuan L."/>
        </authorList>
    </citation>
    <scope>NUCLEOTIDE SEQUENCE [LARGE SCALE GENOMIC DNA]</scope>
    <source>
        <strain evidence="2">ZHUSHIDOU_FW_LH</strain>
        <tissue evidence="2">Leaf</tissue>
    </source>
</reference>
<organism evidence="2 3">
    <name type="scientific">Crotalaria pallida</name>
    <name type="common">Smooth rattlebox</name>
    <name type="synonym">Crotalaria striata</name>
    <dbReference type="NCBI Taxonomy" id="3830"/>
    <lineage>
        <taxon>Eukaryota</taxon>
        <taxon>Viridiplantae</taxon>
        <taxon>Streptophyta</taxon>
        <taxon>Embryophyta</taxon>
        <taxon>Tracheophyta</taxon>
        <taxon>Spermatophyta</taxon>
        <taxon>Magnoliopsida</taxon>
        <taxon>eudicotyledons</taxon>
        <taxon>Gunneridae</taxon>
        <taxon>Pentapetalae</taxon>
        <taxon>rosids</taxon>
        <taxon>fabids</taxon>
        <taxon>Fabales</taxon>
        <taxon>Fabaceae</taxon>
        <taxon>Papilionoideae</taxon>
        <taxon>50 kb inversion clade</taxon>
        <taxon>genistoids sensu lato</taxon>
        <taxon>core genistoids</taxon>
        <taxon>Crotalarieae</taxon>
        <taxon>Crotalaria</taxon>
    </lineage>
</organism>
<sequence length="163" mass="18426">MKSIYAVKILELMGRKLLFSLKITIVFTIFFCYLHFILAMRFEHAIVSSKSPQHILGLRRQEDIPMRLVGGVVSNGALVSDCEGVAGKMIDASRFKMVDAWRRGDVRWRLRCLMWDGFVLKSSSRAACDGLIRAIDGHFISGFTCDLVFALPSRLNFGLFSMV</sequence>
<protein>
    <submittedName>
        <fullName evidence="2">Uncharacterized protein</fullName>
    </submittedName>
</protein>
<dbReference type="AlphaFoldDB" id="A0AAN9EC60"/>
<keyword evidence="1" id="KW-1133">Transmembrane helix</keyword>
<feature type="transmembrane region" description="Helical" evidence="1">
    <location>
        <begin position="21"/>
        <end position="42"/>
    </location>
</feature>
<dbReference type="Proteomes" id="UP001372338">
    <property type="component" value="Unassembled WGS sequence"/>
</dbReference>
<dbReference type="EMBL" id="JAYWIO010000008">
    <property type="protein sequence ID" value="KAK7247390.1"/>
    <property type="molecule type" value="Genomic_DNA"/>
</dbReference>
<comment type="caution">
    <text evidence="2">The sequence shown here is derived from an EMBL/GenBank/DDBJ whole genome shotgun (WGS) entry which is preliminary data.</text>
</comment>
<evidence type="ECO:0000313" key="3">
    <source>
        <dbReference type="Proteomes" id="UP001372338"/>
    </source>
</evidence>
<gene>
    <name evidence="2" type="ORF">RIF29_42273</name>
</gene>
<accession>A0AAN9EC60</accession>
<keyword evidence="1" id="KW-0812">Transmembrane</keyword>
<name>A0AAN9EC60_CROPI</name>
<keyword evidence="3" id="KW-1185">Reference proteome</keyword>
<evidence type="ECO:0000313" key="2">
    <source>
        <dbReference type="EMBL" id="KAK7247390.1"/>
    </source>
</evidence>
<keyword evidence="1" id="KW-0472">Membrane</keyword>
<proteinExistence type="predicted"/>
<evidence type="ECO:0000256" key="1">
    <source>
        <dbReference type="SAM" id="Phobius"/>
    </source>
</evidence>